<evidence type="ECO:0000259" key="12">
    <source>
        <dbReference type="Pfam" id="PF02782"/>
    </source>
</evidence>
<dbReference type="SUPFAM" id="SSF53067">
    <property type="entry name" value="Actin-like ATPase domain"/>
    <property type="match status" value="2"/>
</dbReference>
<dbReference type="OrthoDB" id="9805576at2"/>
<dbReference type="NCBIfam" id="TIGR01312">
    <property type="entry name" value="XylB"/>
    <property type="match status" value="1"/>
</dbReference>
<evidence type="ECO:0000256" key="8">
    <source>
        <dbReference type="HAMAP-Rule" id="MF_02220"/>
    </source>
</evidence>
<evidence type="ECO:0000256" key="5">
    <source>
        <dbReference type="ARBA" id="ARBA00022777"/>
    </source>
</evidence>
<dbReference type="AlphaFoldDB" id="A0A1V2DUP9"/>
<organism evidence="13 14">
    <name type="scientific">Marinobacter lutaoensis</name>
    <dbReference type="NCBI Taxonomy" id="135739"/>
    <lineage>
        <taxon>Bacteria</taxon>
        <taxon>Pseudomonadati</taxon>
        <taxon>Pseudomonadota</taxon>
        <taxon>Gammaproteobacteria</taxon>
        <taxon>Pseudomonadales</taxon>
        <taxon>Marinobacteraceae</taxon>
        <taxon>Marinobacter</taxon>
    </lineage>
</organism>
<dbReference type="InterPro" id="IPR050406">
    <property type="entry name" value="FGGY_Carb_Kinase"/>
</dbReference>
<dbReference type="InterPro" id="IPR018483">
    <property type="entry name" value="Carb_kinase_FGGY_CS"/>
</dbReference>
<comment type="function">
    <text evidence="8">Catalyzes the phosphorylation of D-xylulose to D-xylulose 5-phosphate.</text>
</comment>
<keyword evidence="7 8" id="KW-0119">Carbohydrate metabolism</keyword>
<keyword evidence="6 8" id="KW-0067">ATP-binding</keyword>
<keyword evidence="2 8" id="KW-0859">Xylose metabolism</keyword>
<evidence type="ECO:0000256" key="9">
    <source>
        <dbReference type="RuleBase" id="RU003733"/>
    </source>
</evidence>
<feature type="binding site" evidence="8">
    <location>
        <begin position="80"/>
        <end position="81"/>
    </location>
    <ligand>
        <name>substrate</name>
    </ligand>
</feature>
<dbReference type="GO" id="GO:0042732">
    <property type="term" value="P:D-xylose metabolic process"/>
    <property type="evidence" value="ECO:0007669"/>
    <property type="project" value="UniProtKB-KW"/>
</dbReference>
<feature type="domain" description="Carbohydrate kinase FGGY N-terminal" evidence="11">
    <location>
        <begin position="1"/>
        <end position="250"/>
    </location>
</feature>
<dbReference type="EMBL" id="MSCW01000004">
    <property type="protein sequence ID" value="ONF44317.1"/>
    <property type="molecule type" value="Genomic_DNA"/>
</dbReference>
<reference evidence="13 14" key="1">
    <citation type="submission" date="2016-12" db="EMBL/GenBank/DDBJ databases">
        <title>Marinobacter lutaoensis whole genome sequencing.</title>
        <authorList>
            <person name="Verma A."/>
            <person name="Krishnamurthi S."/>
        </authorList>
    </citation>
    <scope>NUCLEOTIDE SEQUENCE [LARGE SCALE GENOMIC DNA]</scope>
    <source>
        <strain evidence="13 14">T5054</strain>
    </source>
</reference>
<dbReference type="InterPro" id="IPR043129">
    <property type="entry name" value="ATPase_NBD"/>
</dbReference>
<evidence type="ECO:0000259" key="11">
    <source>
        <dbReference type="Pfam" id="PF00370"/>
    </source>
</evidence>
<name>A0A1V2DUP9_9GAMM</name>
<evidence type="ECO:0000256" key="10">
    <source>
        <dbReference type="RuleBase" id="RU364073"/>
    </source>
</evidence>
<dbReference type="EC" id="2.7.1.17" evidence="8 10"/>
<dbReference type="Proteomes" id="UP000189339">
    <property type="component" value="Unassembled WGS sequence"/>
</dbReference>
<dbReference type="PANTHER" id="PTHR43095:SF5">
    <property type="entry name" value="XYLULOSE KINASE"/>
    <property type="match status" value="1"/>
</dbReference>
<dbReference type="CDD" id="cd07809">
    <property type="entry name" value="ASKHA_NBD_FGGY_BaXK-like"/>
    <property type="match status" value="1"/>
</dbReference>
<evidence type="ECO:0000256" key="3">
    <source>
        <dbReference type="ARBA" id="ARBA00022679"/>
    </source>
</evidence>
<dbReference type="RefSeq" id="WP_076723331.1">
    <property type="nucleotide sequence ID" value="NZ_MSCW01000004.1"/>
</dbReference>
<evidence type="ECO:0000313" key="13">
    <source>
        <dbReference type="EMBL" id="ONF44317.1"/>
    </source>
</evidence>
<dbReference type="GO" id="GO:0005998">
    <property type="term" value="P:xylulose catabolic process"/>
    <property type="evidence" value="ECO:0007669"/>
    <property type="project" value="UniProtKB-UniRule"/>
</dbReference>
<dbReference type="GO" id="GO:0004856">
    <property type="term" value="F:D-xylulokinase activity"/>
    <property type="evidence" value="ECO:0007669"/>
    <property type="project" value="UniProtKB-UniRule"/>
</dbReference>
<sequence length="497" mass="53233">MYLGVDCGTQGTKVVILDPEQARIRGEGQAAHELISAANGRREQRVEWWTHAFRQAYRQALDRAGIDGRAIRAIGVSGQQHGMVLLDRAGAVIRPAKLWCDTESAAQNAQLVAQLGGEAGCLERLGLVPATGYTLSKLLWLKQHEPEAFGRIGTILLPHDYLNYWLTGECAAERGDASGTGYFDVRTRRWAPEVLALIAPDGRLERALPRLLRAEEPVATVRPALARELGLAEGVLVASGGGDNMMGAIGTGNIADGIVTLSLGTSGALYACTERPPVLSSPLVAPFCSSSNAWLPLICTMNLTGVVHQVRTLFGYDLERFQQEADRAGIGAGGITLLPFLNGERVPALPRASGSLLGLNTQNLTPANLCRAALEGTTFGLRHGLDLLRASGIRCDSIRLIGGGARSPLWRRLVAEILDTQVVCPRVGEAAALGAAIQAAWCEQHQRGTGVSLAELCGRFVALDPDSAVTPEAGAVARYRDAYQRYRRHLNQLHPDA</sequence>
<dbReference type="GO" id="GO:0005524">
    <property type="term" value="F:ATP binding"/>
    <property type="evidence" value="ECO:0007669"/>
    <property type="project" value="UniProtKB-UniRule"/>
</dbReference>
<dbReference type="PIRSF" id="PIRSF000538">
    <property type="entry name" value="GlpK"/>
    <property type="match status" value="1"/>
</dbReference>
<evidence type="ECO:0000256" key="6">
    <source>
        <dbReference type="ARBA" id="ARBA00022840"/>
    </source>
</evidence>
<accession>A0A1V2DUP9</accession>
<keyword evidence="14" id="KW-1185">Reference proteome</keyword>
<dbReference type="InterPro" id="IPR006000">
    <property type="entry name" value="Xylulokinase"/>
</dbReference>
<dbReference type="PROSITE" id="PS00445">
    <property type="entry name" value="FGGY_KINASES_2"/>
    <property type="match status" value="1"/>
</dbReference>
<dbReference type="HAMAP" id="MF_02220">
    <property type="entry name" value="XylB"/>
    <property type="match status" value="1"/>
</dbReference>
<keyword evidence="3 8" id="KW-0808">Transferase</keyword>
<proteinExistence type="inferred from homology"/>
<dbReference type="InterPro" id="IPR018485">
    <property type="entry name" value="FGGY_C"/>
</dbReference>
<evidence type="ECO:0000256" key="2">
    <source>
        <dbReference type="ARBA" id="ARBA00022629"/>
    </source>
</evidence>
<dbReference type="Pfam" id="PF00370">
    <property type="entry name" value="FGGY_N"/>
    <property type="match status" value="1"/>
</dbReference>
<keyword evidence="5 8" id="KW-0418">Kinase</keyword>
<dbReference type="InterPro" id="IPR000577">
    <property type="entry name" value="Carb_kinase_FGGY"/>
</dbReference>
<dbReference type="PANTHER" id="PTHR43095">
    <property type="entry name" value="SUGAR KINASE"/>
    <property type="match status" value="1"/>
</dbReference>
<comment type="catalytic activity">
    <reaction evidence="8 10">
        <text>D-xylulose + ATP = D-xylulose 5-phosphate + ADP + H(+)</text>
        <dbReference type="Rhea" id="RHEA:10964"/>
        <dbReference type="ChEBI" id="CHEBI:15378"/>
        <dbReference type="ChEBI" id="CHEBI:17140"/>
        <dbReference type="ChEBI" id="CHEBI:30616"/>
        <dbReference type="ChEBI" id="CHEBI:57737"/>
        <dbReference type="ChEBI" id="CHEBI:456216"/>
        <dbReference type="EC" id="2.7.1.17"/>
    </reaction>
</comment>
<feature type="domain" description="Carbohydrate kinase FGGY C-terminal" evidence="12">
    <location>
        <begin position="322"/>
        <end position="441"/>
    </location>
</feature>
<evidence type="ECO:0000256" key="4">
    <source>
        <dbReference type="ARBA" id="ARBA00022741"/>
    </source>
</evidence>
<feature type="site" description="Important for activity" evidence="8">
    <location>
        <position position="6"/>
    </location>
</feature>
<evidence type="ECO:0000313" key="14">
    <source>
        <dbReference type="Proteomes" id="UP000189339"/>
    </source>
</evidence>
<dbReference type="Pfam" id="PF02782">
    <property type="entry name" value="FGGY_C"/>
    <property type="match status" value="1"/>
</dbReference>
<comment type="similarity">
    <text evidence="1 8 9">Belongs to the FGGY kinase family.</text>
</comment>
<comment type="caution">
    <text evidence="13">The sequence shown here is derived from an EMBL/GenBank/DDBJ whole genome shotgun (WGS) entry which is preliminary data.</text>
</comment>
<feature type="active site" description="Proton acceptor" evidence="8">
    <location>
        <position position="243"/>
    </location>
</feature>
<protein>
    <recommendedName>
        <fullName evidence="8 10">Xylulose kinase</fullName>
        <shortName evidence="8 10">Xylulokinase</shortName>
        <ecNumber evidence="8 10">2.7.1.17</ecNumber>
    </recommendedName>
</protein>
<dbReference type="Gene3D" id="3.30.420.40">
    <property type="match status" value="2"/>
</dbReference>
<keyword evidence="4 8" id="KW-0547">Nucleotide-binding</keyword>
<evidence type="ECO:0000256" key="1">
    <source>
        <dbReference type="ARBA" id="ARBA00009156"/>
    </source>
</evidence>
<dbReference type="PROSITE" id="PS00933">
    <property type="entry name" value="FGGY_KINASES_1"/>
    <property type="match status" value="1"/>
</dbReference>
<gene>
    <name evidence="8 10" type="primary">xylB</name>
    <name evidence="13" type="ORF">BTO32_04830</name>
</gene>
<dbReference type="STRING" id="135739.BTO32_04830"/>
<evidence type="ECO:0000256" key="7">
    <source>
        <dbReference type="ARBA" id="ARBA00023277"/>
    </source>
</evidence>
<dbReference type="InterPro" id="IPR018484">
    <property type="entry name" value="FGGY_N"/>
</dbReference>